<dbReference type="Proteomes" id="UP001194098">
    <property type="component" value="Unassembled WGS sequence"/>
</dbReference>
<gene>
    <name evidence="1" type="ORF">HGI39_12940</name>
</gene>
<evidence type="ECO:0008006" key="3">
    <source>
        <dbReference type="Google" id="ProtNLM"/>
    </source>
</evidence>
<sequence length="319" mass="37045">MKIDYEAKKFARCIYGRKLVGKKTLEFSESELMYSAIMVGKASYFDYWSLGISAEFEIKYRILFLATLLFVDQDDRLTRTTSYSDGFDPTEKGFASYYVGNVISKLAATKLLNIVQLAHYDLIKQFLDEDKIKSLGERKPDFIGIDYNHNLIIAESKGRTHGYDRQAIISGKNQASTIYSINGIKPSLKYVLETYFKKETLYFYIEDPDESDGKKLDIPIDIKLLEQNYYKVVIDFLCKSRELRKSVIRGNEYIYGYIEELNMKVGLNINILEKFLQPIQFDVIDTVCKTEALELGEIDYFIGRDKVVVICERRILKRD</sequence>
<reference evidence="1" key="2">
    <citation type="journal article" date="2022" name="Nat. Biotechnol.">
        <title>Carbon-negative production of acetone and isopropanol by gas fermentation at industrial pilot scale.</title>
        <authorList>
            <person name="Liew F.E."/>
            <person name="Nogle R."/>
            <person name="Abdalla T."/>
            <person name="Rasor B.J."/>
            <person name="Canter C."/>
            <person name="Jensen R.O."/>
            <person name="Wang L."/>
            <person name="Strutz J."/>
            <person name="Chirania P."/>
            <person name="De Tissera S."/>
            <person name="Mueller A.P."/>
            <person name="Ruan Z."/>
            <person name="Gao A."/>
            <person name="Tran L."/>
            <person name="Engle N.L."/>
            <person name="Bromley J.C."/>
            <person name="Daniell J."/>
            <person name="Conrado R."/>
            <person name="Tschaplinski T.J."/>
            <person name="Giannone R.J."/>
            <person name="Hettich R.L."/>
            <person name="Karim A.S."/>
            <person name="Simpson S.D."/>
            <person name="Brown S.D."/>
            <person name="Leang C."/>
            <person name="Jewett M.C."/>
            <person name="Kopke M."/>
        </authorList>
    </citation>
    <scope>NUCLEOTIDE SEQUENCE</scope>
    <source>
        <strain evidence="1">DJ015</strain>
    </source>
</reference>
<evidence type="ECO:0000313" key="2">
    <source>
        <dbReference type="Proteomes" id="UP001194098"/>
    </source>
</evidence>
<protein>
    <recommendedName>
        <fullName evidence="3">Restriction endonuclease</fullName>
    </recommendedName>
</protein>
<dbReference type="RefSeq" id="WP_171779868.1">
    <property type="nucleotide sequence ID" value="NZ_JABAGV010000030.1"/>
</dbReference>
<dbReference type="AlphaFoldDB" id="A0AAW3W9M8"/>
<name>A0AAW3W9M8_CLOBE</name>
<proteinExistence type="predicted"/>
<comment type="caution">
    <text evidence="1">The sequence shown here is derived from an EMBL/GenBank/DDBJ whole genome shotgun (WGS) entry which is preliminary data.</text>
</comment>
<organism evidence="1 2">
    <name type="scientific">Clostridium beijerinckii</name>
    <name type="common">Clostridium MP</name>
    <dbReference type="NCBI Taxonomy" id="1520"/>
    <lineage>
        <taxon>Bacteria</taxon>
        <taxon>Bacillati</taxon>
        <taxon>Bacillota</taxon>
        <taxon>Clostridia</taxon>
        <taxon>Eubacteriales</taxon>
        <taxon>Clostridiaceae</taxon>
        <taxon>Clostridium</taxon>
    </lineage>
</organism>
<evidence type="ECO:0000313" key="1">
    <source>
        <dbReference type="EMBL" id="MBC2475601.1"/>
    </source>
</evidence>
<accession>A0AAW3W9M8</accession>
<reference evidence="1" key="1">
    <citation type="submission" date="2020-04" db="EMBL/GenBank/DDBJ databases">
        <authorList>
            <person name="Brown S."/>
        </authorList>
    </citation>
    <scope>NUCLEOTIDE SEQUENCE</scope>
    <source>
        <strain evidence="1">DJ015</strain>
    </source>
</reference>
<dbReference type="EMBL" id="JABAGV010000030">
    <property type="protein sequence ID" value="MBC2475601.1"/>
    <property type="molecule type" value="Genomic_DNA"/>
</dbReference>